<evidence type="ECO:0000259" key="1">
    <source>
        <dbReference type="Pfam" id="PF07238"/>
    </source>
</evidence>
<dbReference type="InterPro" id="IPR009875">
    <property type="entry name" value="PilZ_domain"/>
</dbReference>
<proteinExistence type="predicted"/>
<dbReference type="EMBL" id="UOGJ01000073">
    <property type="protein sequence ID" value="VAX35769.1"/>
    <property type="molecule type" value="Genomic_DNA"/>
</dbReference>
<gene>
    <name evidence="2" type="ORF">MNBD_UNCLBAC01-304</name>
</gene>
<name>A0A3B1D0Y0_9ZZZZ</name>
<dbReference type="GO" id="GO:0035438">
    <property type="term" value="F:cyclic-di-GMP binding"/>
    <property type="evidence" value="ECO:0007669"/>
    <property type="project" value="InterPro"/>
</dbReference>
<reference evidence="2" key="1">
    <citation type="submission" date="2018-06" db="EMBL/GenBank/DDBJ databases">
        <authorList>
            <person name="Zhirakovskaya E."/>
        </authorList>
    </citation>
    <scope>NUCLEOTIDE SEQUENCE</scope>
</reference>
<organism evidence="2">
    <name type="scientific">hydrothermal vent metagenome</name>
    <dbReference type="NCBI Taxonomy" id="652676"/>
    <lineage>
        <taxon>unclassified sequences</taxon>
        <taxon>metagenomes</taxon>
        <taxon>ecological metagenomes</taxon>
    </lineage>
</organism>
<evidence type="ECO:0000313" key="2">
    <source>
        <dbReference type="EMBL" id="VAX35769.1"/>
    </source>
</evidence>
<feature type="domain" description="PilZ" evidence="1">
    <location>
        <begin position="11"/>
        <end position="114"/>
    </location>
</feature>
<dbReference type="AlphaFoldDB" id="A0A3B1D0Y0"/>
<dbReference type="Gene3D" id="2.40.10.220">
    <property type="entry name" value="predicted glycosyltransferase like domains"/>
    <property type="match status" value="1"/>
</dbReference>
<dbReference type="Pfam" id="PF07238">
    <property type="entry name" value="PilZ"/>
    <property type="match status" value="1"/>
</dbReference>
<accession>A0A3B1D0Y0</accession>
<protein>
    <recommendedName>
        <fullName evidence="1">PilZ domain-containing protein</fullName>
    </recommendedName>
</protein>
<sequence length="122" mass="14223">MEDRRTGRKKDRRKFPRINKNFILSYLDPSTSDKKYEITQLVNISTGGMCFVTTTQLESLIKIQIKLKIPYLSNNTHLCGKVLDSREKVKGIIYITRLEFEDLPPNAKLLVKEIIDIAHREE</sequence>